<accession>A0A0G2FW73</accession>
<reference evidence="1 2" key="2">
    <citation type="submission" date="2015-05" db="EMBL/GenBank/DDBJ databases">
        <authorList>
            <person name="Morales-Cruz A."/>
            <person name="Amrine K.C."/>
            <person name="Cantu D."/>
        </authorList>
    </citation>
    <scope>NUCLEOTIDE SEQUENCE [LARGE SCALE GENOMIC DNA]</scope>
    <source>
        <strain evidence="1">DA912</strain>
    </source>
</reference>
<dbReference type="OrthoDB" id="10593192at2759"/>
<organism evidence="1 2">
    <name type="scientific">Diaporthe ampelina</name>
    <dbReference type="NCBI Taxonomy" id="1214573"/>
    <lineage>
        <taxon>Eukaryota</taxon>
        <taxon>Fungi</taxon>
        <taxon>Dikarya</taxon>
        <taxon>Ascomycota</taxon>
        <taxon>Pezizomycotina</taxon>
        <taxon>Sordariomycetes</taxon>
        <taxon>Sordariomycetidae</taxon>
        <taxon>Diaporthales</taxon>
        <taxon>Diaporthaceae</taxon>
        <taxon>Diaporthe</taxon>
    </lineage>
</organism>
<protein>
    <submittedName>
        <fullName evidence="1">Uncharacterized protein</fullName>
    </submittedName>
</protein>
<proteinExistence type="predicted"/>
<gene>
    <name evidence="1" type="ORF">UCDDA912_g01755</name>
</gene>
<name>A0A0G2FW73_9PEZI</name>
<comment type="caution">
    <text evidence="1">The sequence shown here is derived from an EMBL/GenBank/DDBJ whole genome shotgun (WGS) entry which is preliminary data.</text>
</comment>
<evidence type="ECO:0000313" key="1">
    <source>
        <dbReference type="EMBL" id="KKY38437.1"/>
    </source>
</evidence>
<sequence>MPAMDSRAYPVQTLLQAGENIVFEVLTAFTEILLPGLQSAHMISLVDLPKLTSVSMDSLHVAMSGGFDLYAIGNVTLSGLASLAALSLPNLAVAKVVQRCQWPSWAEEHFLSNH</sequence>
<dbReference type="Proteomes" id="UP000034680">
    <property type="component" value="Unassembled WGS sequence"/>
</dbReference>
<evidence type="ECO:0000313" key="2">
    <source>
        <dbReference type="Proteomes" id="UP000034680"/>
    </source>
</evidence>
<keyword evidence="2" id="KW-1185">Reference proteome</keyword>
<dbReference type="AlphaFoldDB" id="A0A0G2FW73"/>
<reference evidence="1 2" key="1">
    <citation type="submission" date="2015-05" db="EMBL/GenBank/DDBJ databases">
        <title>Distinctive expansion of gene families associated with plant cell wall degradation and secondary metabolism in the genomes of grapevine trunk pathogens.</title>
        <authorList>
            <person name="Lawrence D.P."/>
            <person name="Travadon R."/>
            <person name="Rolshausen P.E."/>
            <person name="Baumgartner K."/>
        </authorList>
    </citation>
    <scope>NUCLEOTIDE SEQUENCE [LARGE SCALE GENOMIC DNA]</scope>
    <source>
        <strain evidence="1">DA912</strain>
    </source>
</reference>
<dbReference type="EMBL" id="LCUC01000059">
    <property type="protein sequence ID" value="KKY38437.1"/>
    <property type="molecule type" value="Genomic_DNA"/>
</dbReference>